<gene>
    <name evidence="2" type="ORF">H8710_05955</name>
</gene>
<organism evidence="2 3">
    <name type="scientific">Fumia xinanensis</name>
    <dbReference type="NCBI Taxonomy" id="2763659"/>
    <lineage>
        <taxon>Bacteria</taxon>
        <taxon>Bacillati</taxon>
        <taxon>Bacillota</taxon>
        <taxon>Clostridia</taxon>
        <taxon>Eubacteriales</taxon>
        <taxon>Oscillospiraceae</taxon>
        <taxon>Fumia</taxon>
    </lineage>
</organism>
<name>A0A926E5J8_9FIRM</name>
<sequence>MLQLKLTGDIAGFAEGLKLTLPLLPIRLTDGGIPVKVERGDRLTAALTEKEGIIRWSKKAEFFRALSLIAQNGVGCSVTENRSFGHSGVLLDLTNNNMQKPGSLGMLFARMALMGLDTVFIQQIMQVEDYPRHGYLRDAYSYDELKAIDDMAYSLGIEAVPFVNTLNELMRDLWWDNWCPLLDVTGVALVGNEKTNRYLEAVVKAAAAPYRTRRIHLGIYPAQGVGLGRYLRDNGYRTVPEIIREHVGYMGEILDKLGLHGVMWADVYLMPEASEEIKQSAPASIELIYRAQNACAADMASLQKLPAHMMYAAEGCTNFGPAPRYDLTVAPMAESLKACRENGVKDAFIYFKGDDGAECSLFTALYQMQVLAEVDYTGSYDKIAVKSRFAACASGDADAFLGLDGFNVIGDCTGSPCKFLLYEDPLTLLFEKDCEGREFSKAYAALEEKCTAWREQNPVYAQMFDFYAKLAAALQRKCAWQEQAGKIVRAKDGAAAKALAASAPSAVYALRALKDAWRSLWYATRKTSGFEVIDLRLGALVQRMESAGRRMALFADGKVDDIEELSAERLPLATYKDGRIGMVLRWKDITTPSSLIM</sequence>
<evidence type="ECO:0000259" key="1">
    <source>
        <dbReference type="Pfam" id="PF18088"/>
    </source>
</evidence>
<dbReference type="Gene3D" id="1.20.120.670">
    <property type="entry name" value="N-acetyl-b-d-glucoasminidase"/>
    <property type="match status" value="1"/>
</dbReference>
<evidence type="ECO:0000313" key="3">
    <source>
        <dbReference type="Proteomes" id="UP000610760"/>
    </source>
</evidence>
<dbReference type="Pfam" id="PF18088">
    <property type="entry name" value="Glyco_H_20C_C"/>
    <property type="match status" value="1"/>
</dbReference>
<dbReference type="Gene3D" id="3.20.20.80">
    <property type="entry name" value="Glycosidases"/>
    <property type="match status" value="1"/>
</dbReference>
<dbReference type="SUPFAM" id="SSF51445">
    <property type="entry name" value="(Trans)glycosidases"/>
    <property type="match status" value="1"/>
</dbReference>
<dbReference type="InterPro" id="IPR041063">
    <property type="entry name" value="Glyco_H_20C_C"/>
</dbReference>
<dbReference type="AlphaFoldDB" id="A0A926E5J8"/>
<proteinExistence type="predicted"/>
<keyword evidence="3" id="KW-1185">Reference proteome</keyword>
<protein>
    <recommendedName>
        <fullName evidence="1">Glycoside Hydrolase 20C C-terminal domain-containing protein</fullName>
    </recommendedName>
</protein>
<feature type="domain" description="Glycoside Hydrolase 20C C-terminal" evidence="1">
    <location>
        <begin position="412"/>
        <end position="577"/>
    </location>
</feature>
<dbReference type="RefSeq" id="WP_249294506.1">
    <property type="nucleotide sequence ID" value="NZ_JACRSV010000001.1"/>
</dbReference>
<evidence type="ECO:0000313" key="2">
    <source>
        <dbReference type="EMBL" id="MBC8559616.1"/>
    </source>
</evidence>
<dbReference type="EMBL" id="JACRSV010000001">
    <property type="protein sequence ID" value="MBC8559616.1"/>
    <property type="molecule type" value="Genomic_DNA"/>
</dbReference>
<reference evidence="2" key="1">
    <citation type="submission" date="2020-08" db="EMBL/GenBank/DDBJ databases">
        <title>Genome public.</title>
        <authorList>
            <person name="Liu C."/>
            <person name="Sun Q."/>
        </authorList>
    </citation>
    <scope>NUCLEOTIDE SEQUENCE</scope>
    <source>
        <strain evidence="2">NSJ-33</strain>
    </source>
</reference>
<dbReference type="InterPro" id="IPR017853">
    <property type="entry name" value="GH"/>
</dbReference>
<accession>A0A926E5J8</accession>
<comment type="caution">
    <text evidence="2">The sequence shown here is derived from an EMBL/GenBank/DDBJ whole genome shotgun (WGS) entry which is preliminary data.</text>
</comment>
<dbReference type="Proteomes" id="UP000610760">
    <property type="component" value="Unassembled WGS sequence"/>
</dbReference>